<dbReference type="InterPro" id="IPR009057">
    <property type="entry name" value="Homeodomain-like_sf"/>
</dbReference>
<name>D9W5X8_9ACTN</name>
<dbReference type="InterPro" id="IPR050109">
    <property type="entry name" value="HTH-type_TetR-like_transc_reg"/>
</dbReference>
<dbReference type="PANTHER" id="PTHR30055:SF234">
    <property type="entry name" value="HTH-TYPE TRANSCRIPTIONAL REGULATOR BETI"/>
    <property type="match status" value="1"/>
</dbReference>
<organism evidence="6 7">
    <name type="scientific">Streptomyces himastatinicus ATCC 53653</name>
    <dbReference type="NCBI Taxonomy" id="457427"/>
    <lineage>
        <taxon>Bacteria</taxon>
        <taxon>Bacillati</taxon>
        <taxon>Actinomycetota</taxon>
        <taxon>Actinomycetes</taxon>
        <taxon>Kitasatosporales</taxon>
        <taxon>Streptomycetaceae</taxon>
        <taxon>Streptomyces</taxon>
        <taxon>Streptomyces violaceusniger group</taxon>
    </lineage>
</organism>
<dbReference type="HOGENOM" id="CLU_105089_0_0_11"/>
<keyword evidence="1" id="KW-0805">Transcription regulation</keyword>
<sequence length="230" mass="25192">MCGTSIDTVTDLMYHTVHRSCTNWYTHDVVNTDDPHPESNAAPGTDGDRRAQLVDAAVDHVTAHGIADLSLRRLGAAIGVSHRMLIHYFGTKEQLLVEIVRASERRQRDLLSRLHAGPGLSPADVARLLWHQLTDPRLADQERLFFEICGHALQGRPEAVPILEGLVTDWLEPLVAAEVAAGADPVAARNRARLGLATVRGLLLDLLATGDRAGVDAAMEEFLRLYYGLE</sequence>
<dbReference type="Gene3D" id="1.10.357.10">
    <property type="entry name" value="Tetracycline Repressor, domain 2"/>
    <property type="match status" value="1"/>
</dbReference>
<proteinExistence type="predicted"/>
<evidence type="ECO:0000313" key="7">
    <source>
        <dbReference type="Proteomes" id="UP000003963"/>
    </source>
</evidence>
<feature type="domain" description="HTH tetR-type" evidence="5">
    <location>
        <begin position="47"/>
        <end position="107"/>
    </location>
</feature>
<dbReference type="Proteomes" id="UP000003963">
    <property type="component" value="Unassembled WGS sequence"/>
</dbReference>
<evidence type="ECO:0000256" key="2">
    <source>
        <dbReference type="ARBA" id="ARBA00023125"/>
    </source>
</evidence>
<gene>
    <name evidence="6" type="ORF">SSOG_00046</name>
</gene>
<feature type="DNA-binding region" description="H-T-H motif" evidence="4">
    <location>
        <begin position="70"/>
        <end position="89"/>
    </location>
</feature>
<dbReference type="InterPro" id="IPR001647">
    <property type="entry name" value="HTH_TetR"/>
</dbReference>
<evidence type="ECO:0000313" key="6">
    <source>
        <dbReference type="EMBL" id="EFL20335.1"/>
    </source>
</evidence>
<keyword evidence="2 4" id="KW-0238">DNA-binding</keyword>
<dbReference type="GO" id="GO:0003700">
    <property type="term" value="F:DNA-binding transcription factor activity"/>
    <property type="evidence" value="ECO:0007669"/>
    <property type="project" value="TreeGrafter"/>
</dbReference>
<accession>D9W5X8</accession>
<dbReference type="EMBL" id="GG657754">
    <property type="protein sequence ID" value="EFL20335.1"/>
    <property type="molecule type" value="Genomic_DNA"/>
</dbReference>
<keyword evidence="7" id="KW-1185">Reference proteome</keyword>
<evidence type="ECO:0000256" key="4">
    <source>
        <dbReference type="PROSITE-ProRule" id="PRU00335"/>
    </source>
</evidence>
<dbReference type="PROSITE" id="PS50977">
    <property type="entry name" value="HTH_TETR_2"/>
    <property type="match status" value="1"/>
</dbReference>
<dbReference type="GO" id="GO:0000976">
    <property type="term" value="F:transcription cis-regulatory region binding"/>
    <property type="evidence" value="ECO:0007669"/>
    <property type="project" value="TreeGrafter"/>
</dbReference>
<dbReference type="PANTHER" id="PTHR30055">
    <property type="entry name" value="HTH-TYPE TRANSCRIPTIONAL REGULATOR RUTR"/>
    <property type="match status" value="1"/>
</dbReference>
<evidence type="ECO:0000259" key="5">
    <source>
        <dbReference type="PROSITE" id="PS50977"/>
    </source>
</evidence>
<protein>
    <submittedName>
        <fullName evidence="6">TetR family transcriptional regulator</fullName>
    </submittedName>
</protein>
<keyword evidence="3" id="KW-0804">Transcription</keyword>
<reference evidence="6 7" key="1">
    <citation type="submission" date="2009-02" db="EMBL/GenBank/DDBJ databases">
        <title>Annotation of Streptomyces hygroscopicus strain ATCC 53653.</title>
        <authorList>
            <consortium name="The Broad Institute Genome Sequencing Platform"/>
            <consortium name="Broad Institute Microbial Sequencing Center"/>
            <person name="Fischbach M."/>
            <person name="Godfrey P."/>
            <person name="Ward D."/>
            <person name="Young S."/>
            <person name="Zeng Q."/>
            <person name="Koehrsen M."/>
            <person name="Alvarado L."/>
            <person name="Berlin A.M."/>
            <person name="Bochicchio J."/>
            <person name="Borenstein D."/>
            <person name="Chapman S.B."/>
            <person name="Chen Z."/>
            <person name="Engels R."/>
            <person name="Freedman E."/>
            <person name="Gellesch M."/>
            <person name="Goldberg J."/>
            <person name="Griggs A."/>
            <person name="Gujja S."/>
            <person name="Heilman E.R."/>
            <person name="Heiman D.I."/>
            <person name="Hepburn T.A."/>
            <person name="Howarth C."/>
            <person name="Jen D."/>
            <person name="Larson L."/>
            <person name="Lewis B."/>
            <person name="Mehta T."/>
            <person name="Park D."/>
            <person name="Pearson M."/>
            <person name="Richards J."/>
            <person name="Roberts A."/>
            <person name="Saif S."/>
            <person name="Shea T.D."/>
            <person name="Shenoy N."/>
            <person name="Sisk P."/>
            <person name="Stolte C."/>
            <person name="Sykes S.N."/>
            <person name="Thomson T."/>
            <person name="Walk T."/>
            <person name="White J."/>
            <person name="Yandava C."/>
            <person name="Straight P."/>
            <person name="Clardy J."/>
            <person name="Hung D."/>
            <person name="Kolter R."/>
            <person name="Mekalanos J."/>
            <person name="Walker S."/>
            <person name="Walsh C.T."/>
            <person name="Wieland-Brown L.C."/>
            <person name="Haas B."/>
            <person name="Nusbaum C."/>
            <person name="Birren B."/>
        </authorList>
    </citation>
    <scope>NUCLEOTIDE SEQUENCE [LARGE SCALE GENOMIC DNA]</scope>
    <source>
        <strain evidence="6 7">ATCC 53653</strain>
    </source>
</reference>
<dbReference type="AlphaFoldDB" id="D9W5X8"/>
<dbReference type="STRING" id="457427.SSOG_00046"/>
<dbReference type="Pfam" id="PF00440">
    <property type="entry name" value="TetR_N"/>
    <property type="match status" value="1"/>
</dbReference>
<evidence type="ECO:0000256" key="1">
    <source>
        <dbReference type="ARBA" id="ARBA00023015"/>
    </source>
</evidence>
<evidence type="ECO:0000256" key="3">
    <source>
        <dbReference type="ARBA" id="ARBA00023163"/>
    </source>
</evidence>
<dbReference type="SUPFAM" id="SSF46689">
    <property type="entry name" value="Homeodomain-like"/>
    <property type="match status" value="1"/>
</dbReference>